<evidence type="ECO:0000256" key="6">
    <source>
        <dbReference type="ARBA" id="ARBA00023237"/>
    </source>
</evidence>
<dbReference type="EMBL" id="UHIA01000004">
    <property type="protein sequence ID" value="SUO98603.1"/>
    <property type="molecule type" value="Genomic_DNA"/>
</dbReference>
<dbReference type="InterPro" id="IPR039426">
    <property type="entry name" value="TonB-dep_rcpt-like"/>
</dbReference>
<evidence type="ECO:0000256" key="1">
    <source>
        <dbReference type="ARBA" id="ARBA00004571"/>
    </source>
</evidence>
<protein>
    <submittedName>
        <fullName evidence="10">TonB-dependent Receptor Plug Domain</fullName>
    </submittedName>
</protein>
<keyword evidence="11" id="KW-1185">Reference proteome</keyword>
<comment type="similarity">
    <text evidence="7">Belongs to the TonB-dependent receptor family.</text>
</comment>
<dbReference type="GO" id="GO:0009279">
    <property type="term" value="C:cell outer membrane"/>
    <property type="evidence" value="ECO:0007669"/>
    <property type="project" value="UniProtKB-SubCell"/>
</dbReference>
<dbReference type="InterPro" id="IPR037066">
    <property type="entry name" value="Plug_dom_sf"/>
</dbReference>
<dbReference type="AlphaFoldDB" id="A0A380N3C7"/>
<evidence type="ECO:0000256" key="8">
    <source>
        <dbReference type="SAM" id="SignalP"/>
    </source>
</evidence>
<dbReference type="Proteomes" id="UP000254575">
    <property type="component" value="Unassembled WGS sequence"/>
</dbReference>
<dbReference type="InterPro" id="IPR036942">
    <property type="entry name" value="Beta-barrel_TonB_sf"/>
</dbReference>
<sequence>MITPSFSRKNLSAAIFGAMMGFAAMPLFVKAQDSNISSENSILQLRYVQETAPILLSEIVVYGERNKSLTSAQTIDNDDMQIMPVGNGNISDYVKSNVHVRYEKSDSNGVQRGEIMPEWLSINGADANQTAYFVDNVNVNNELTVSDIFDGAMQVLPNISHTQGYFFDADMLSAIEVQDSNISASLGGFMGGALIAKTKRYSGEDRFKFHYRTTASDWAALNAGKYAGDVFARVRPESNGIAALQPEYRKQDMNVIIEKGIRDNMGMVFAASRRHSHIAQNRLIGLMPDTQLVKENHKRQSDNALLNLNWQINDNNRLELSWRYSNYFENKYFADNIDGNAKDYHQAYGATFAWVHEAESGTWTNTLAYDVFTDKRQSNAHKAEIISVLDENTFDPLYNYEKGGYGDSRLKQHNLHFSTEYAFQPFFIGDSEHSVSVGGIYQKTDYDFYRPQAVDAAVKTYLSDGSLLFADALHTPAGRAKTDYQNAALYAEDLISWKNFEFRAGLRAERDDYLKNTNIAPRLVLRYQPNAQSQWTIGANRYYGRSFAALKLTEDILKIHQDASRQYKDGGRLKTPYADEFSLGYEQKISNLNVKLGYIYRQNNDRIIMKKDDKDFNYYTNGRDFSNRIYTVEIENKEPWQIGNTYWKTTLGLDWLDSSRADVGNPNQQVYLDGKLMSRADMVRKVNSSREDWQLHLGLNMYMPDSGIDWSNDVYIKAPIKGYEDIDDPLMGIDRYRSYDYGSHVQWDSALRWQSDIYNHRFYIQGNVLNVLNHVRKTHYPISSRDNAYTAGREFWLKFAYEF</sequence>
<dbReference type="PROSITE" id="PS52016">
    <property type="entry name" value="TONB_DEPENDENT_REC_3"/>
    <property type="match status" value="1"/>
</dbReference>
<comment type="subcellular location">
    <subcellularLocation>
        <location evidence="1 7">Cell outer membrane</location>
        <topology evidence="1 7">Multi-pass membrane protein</topology>
    </subcellularLocation>
</comment>
<reference evidence="10 11" key="1">
    <citation type="submission" date="2018-06" db="EMBL/GenBank/DDBJ databases">
        <authorList>
            <consortium name="Pathogen Informatics"/>
            <person name="Doyle S."/>
        </authorList>
    </citation>
    <scope>NUCLEOTIDE SEQUENCE [LARGE SCALE GENOMIC DNA]</scope>
    <source>
        <strain evidence="10 11">NCTC10717</strain>
    </source>
</reference>
<keyword evidence="8" id="KW-0732">Signal</keyword>
<dbReference type="Pfam" id="PF07715">
    <property type="entry name" value="Plug"/>
    <property type="match status" value="1"/>
</dbReference>
<accession>A0A380N3C7</accession>
<keyword evidence="2 7" id="KW-0813">Transport</keyword>
<evidence type="ECO:0000256" key="3">
    <source>
        <dbReference type="ARBA" id="ARBA00022452"/>
    </source>
</evidence>
<name>A0A380N3C7_9GAMM</name>
<feature type="chain" id="PRO_5016673392" evidence="8">
    <location>
        <begin position="32"/>
        <end position="803"/>
    </location>
</feature>
<dbReference type="Gene3D" id="2.40.170.20">
    <property type="entry name" value="TonB-dependent receptor, beta-barrel domain"/>
    <property type="match status" value="1"/>
</dbReference>
<dbReference type="Gene3D" id="2.170.130.10">
    <property type="entry name" value="TonB-dependent receptor, plug domain"/>
    <property type="match status" value="1"/>
</dbReference>
<organism evidence="10 11">
    <name type="scientific">Suttonella indologenes</name>
    <dbReference type="NCBI Taxonomy" id="13276"/>
    <lineage>
        <taxon>Bacteria</taxon>
        <taxon>Pseudomonadati</taxon>
        <taxon>Pseudomonadota</taxon>
        <taxon>Gammaproteobacteria</taxon>
        <taxon>Cardiobacteriales</taxon>
        <taxon>Cardiobacteriaceae</taxon>
        <taxon>Suttonella</taxon>
    </lineage>
</organism>
<dbReference type="InterPro" id="IPR012910">
    <property type="entry name" value="Plug_dom"/>
</dbReference>
<keyword evidence="3 7" id="KW-1134">Transmembrane beta strand</keyword>
<evidence type="ECO:0000256" key="5">
    <source>
        <dbReference type="ARBA" id="ARBA00023136"/>
    </source>
</evidence>
<proteinExistence type="inferred from homology"/>
<keyword evidence="6 7" id="KW-0998">Cell outer membrane</keyword>
<feature type="domain" description="TonB-dependent receptor plug" evidence="9">
    <location>
        <begin position="67"/>
        <end position="192"/>
    </location>
</feature>
<feature type="signal peptide" evidence="8">
    <location>
        <begin position="1"/>
        <end position="31"/>
    </location>
</feature>
<evidence type="ECO:0000256" key="7">
    <source>
        <dbReference type="PROSITE-ProRule" id="PRU01360"/>
    </source>
</evidence>
<dbReference type="SUPFAM" id="SSF56935">
    <property type="entry name" value="Porins"/>
    <property type="match status" value="1"/>
</dbReference>
<evidence type="ECO:0000256" key="4">
    <source>
        <dbReference type="ARBA" id="ARBA00022692"/>
    </source>
</evidence>
<keyword evidence="4 7" id="KW-0812">Transmembrane</keyword>
<evidence type="ECO:0000256" key="2">
    <source>
        <dbReference type="ARBA" id="ARBA00022448"/>
    </source>
</evidence>
<evidence type="ECO:0000313" key="11">
    <source>
        <dbReference type="Proteomes" id="UP000254575"/>
    </source>
</evidence>
<keyword evidence="10" id="KW-0675">Receptor</keyword>
<evidence type="ECO:0000259" key="9">
    <source>
        <dbReference type="Pfam" id="PF07715"/>
    </source>
</evidence>
<keyword evidence="5 7" id="KW-0472">Membrane</keyword>
<evidence type="ECO:0000313" key="10">
    <source>
        <dbReference type="EMBL" id="SUO98603.1"/>
    </source>
</evidence>
<gene>
    <name evidence="10" type="ORF">NCTC10717_02359</name>
</gene>